<evidence type="ECO:0000313" key="3">
    <source>
        <dbReference type="Proteomes" id="UP000822688"/>
    </source>
</evidence>
<evidence type="ECO:0000256" key="1">
    <source>
        <dbReference type="SAM" id="MobiDB-lite"/>
    </source>
</evidence>
<feature type="region of interest" description="Disordered" evidence="1">
    <location>
        <begin position="427"/>
        <end position="533"/>
    </location>
</feature>
<feature type="compositionally biased region" description="Acidic residues" evidence="1">
    <location>
        <begin position="441"/>
        <end position="451"/>
    </location>
</feature>
<feature type="region of interest" description="Disordered" evidence="1">
    <location>
        <begin position="275"/>
        <end position="359"/>
    </location>
</feature>
<organism evidence="2 3">
    <name type="scientific">Ceratodon purpureus</name>
    <name type="common">Fire moss</name>
    <name type="synonym">Dicranum purpureum</name>
    <dbReference type="NCBI Taxonomy" id="3225"/>
    <lineage>
        <taxon>Eukaryota</taxon>
        <taxon>Viridiplantae</taxon>
        <taxon>Streptophyta</taxon>
        <taxon>Embryophyta</taxon>
        <taxon>Bryophyta</taxon>
        <taxon>Bryophytina</taxon>
        <taxon>Bryopsida</taxon>
        <taxon>Dicranidae</taxon>
        <taxon>Pseudoditrichales</taxon>
        <taxon>Ditrichaceae</taxon>
        <taxon>Ceratodon</taxon>
    </lineage>
</organism>
<dbReference type="Proteomes" id="UP000822688">
    <property type="component" value="Chromosome 2"/>
</dbReference>
<accession>A0A8T0IRD8</accession>
<feature type="compositionally biased region" description="Basic and acidic residues" evidence="1">
    <location>
        <begin position="452"/>
        <end position="463"/>
    </location>
</feature>
<dbReference type="EMBL" id="CM026422">
    <property type="protein sequence ID" value="KAG0585722.1"/>
    <property type="molecule type" value="Genomic_DNA"/>
</dbReference>
<reference evidence="2" key="1">
    <citation type="submission" date="2020-06" db="EMBL/GenBank/DDBJ databases">
        <title>WGS assembly of Ceratodon purpureus strain R40.</title>
        <authorList>
            <person name="Carey S.B."/>
            <person name="Jenkins J."/>
            <person name="Shu S."/>
            <person name="Lovell J.T."/>
            <person name="Sreedasyam A."/>
            <person name="Maumus F."/>
            <person name="Tiley G.P."/>
            <person name="Fernandez-Pozo N."/>
            <person name="Barry K."/>
            <person name="Chen C."/>
            <person name="Wang M."/>
            <person name="Lipzen A."/>
            <person name="Daum C."/>
            <person name="Saski C.A."/>
            <person name="Payton A.C."/>
            <person name="Mcbreen J.C."/>
            <person name="Conrad R.E."/>
            <person name="Kollar L.M."/>
            <person name="Olsson S."/>
            <person name="Huttunen S."/>
            <person name="Landis J.B."/>
            <person name="Wickett N.J."/>
            <person name="Johnson M.G."/>
            <person name="Rensing S.A."/>
            <person name="Grimwood J."/>
            <person name="Schmutz J."/>
            <person name="Mcdaniel S.F."/>
        </authorList>
    </citation>
    <scope>NUCLEOTIDE SEQUENCE</scope>
    <source>
        <strain evidence="2">R40</strain>
    </source>
</reference>
<feature type="region of interest" description="Disordered" evidence="1">
    <location>
        <begin position="547"/>
        <end position="885"/>
    </location>
</feature>
<feature type="compositionally biased region" description="Low complexity" evidence="1">
    <location>
        <begin position="823"/>
        <end position="847"/>
    </location>
</feature>
<feature type="compositionally biased region" description="Basic and acidic residues" evidence="1">
    <location>
        <begin position="303"/>
        <end position="326"/>
    </location>
</feature>
<feature type="compositionally biased region" description="Basic and acidic residues" evidence="1">
    <location>
        <begin position="688"/>
        <end position="704"/>
    </location>
</feature>
<keyword evidence="3" id="KW-1185">Reference proteome</keyword>
<name>A0A8T0IRD8_CERPU</name>
<evidence type="ECO:0000313" key="2">
    <source>
        <dbReference type="EMBL" id="KAG0585722.1"/>
    </source>
</evidence>
<feature type="compositionally biased region" description="Basic and acidic residues" evidence="1">
    <location>
        <begin position="506"/>
        <end position="519"/>
    </location>
</feature>
<feature type="compositionally biased region" description="Basic and acidic residues" evidence="1">
    <location>
        <begin position="615"/>
        <end position="624"/>
    </location>
</feature>
<feature type="compositionally biased region" description="Polar residues" evidence="1">
    <location>
        <begin position="560"/>
        <end position="572"/>
    </location>
</feature>
<feature type="compositionally biased region" description="Polar residues" evidence="1">
    <location>
        <begin position="483"/>
        <end position="494"/>
    </location>
</feature>
<feature type="compositionally biased region" description="Polar residues" evidence="1">
    <location>
        <begin position="523"/>
        <end position="533"/>
    </location>
</feature>
<proteinExistence type="predicted"/>
<feature type="compositionally biased region" description="Basic and acidic residues" evidence="1">
    <location>
        <begin position="338"/>
        <end position="349"/>
    </location>
</feature>
<feature type="compositionally biased region" description="Basic and acidic residues" evidence="1">
    <location>
        <begin position="141"/>
        <end position="156"/>
    </location>
</feature>
<dbReference type="AlphaFoldDB" id="A0A8T0IRD8"/>
<sequence length="968" mass="109057">MYLMTLVNSTLVGRRPTGHVELVDLSVEKNKAVERYIEKNGNLRSHGSRSSADDGNVKPSASPRSRRALADKASADLCMEPLFPLFLGSPSSDSSEADTALRAQELRMHKTPETKTLPCLLEYPSVDVVEKKLETASSKQQEQDRRNSDNHSDMKVAEPSVADTAIDGLKTIKPSKTRVTPKLGGLFSDVGISTRVQCHPLEIIAEQELDTDSESSPVTKENTSMTFMNNAERVRREKTDLSPRVLQHPLARIDESPLKERPVKESPVKVIPVKESPVKERKPIMKQKRNNTGAPSPQPVRKVVRDAKPLVKQPEKRERAKARETRAPFTTPRNSKLSSEKQPEAKRTDVNAPSLANPVMEKMPQIASPEPPYAWNKKFQNLPKLAVNNMDIEPMMEERELRYSSPKMTESDAQDDLSFRVWELESKPKRKSISVSRDFQDSLDLESSQDLEDQHTKAKDKPKLTPPQSGSSPGKEKSMENVEVNTQPLPQASSFDLRRKSGPPKVEVDNRHCEEEVQHECPSPSSFTCGHSPTSLFSDDDNMFSRFQQFPNFGPREDSATTICKSPRSVLSQEPDDHSHFASDSSIETRETHHRQRASSSSMYNDESSDLGDSMIHEETEFNRRSFSTFTYTDKDMGETSSDEDHDPGAEFSELRYFQEAGNREPWLGSKDGGVLDDTDLEFLLPPDFKDDDTVSIPDAHEEPVSEISEISPHESPKSSQKHQNTWVPYVTGSEAPTRSPARGDLVRRHSRSSSFSKSQEKLPQRPPKRSVKFAPDLVREMPIYTPRKSIRLPRPESSPVKDEDEQIYPSVKSWEVEEEDNTSTTSTPRRSWRRSPSPAKPKQPAASDHDQLDTAEGGSGPSIMASRSRRWRRSRKDNNLHDPTLSRSHRVAQILPCAGRLFSWSQRMAFKVSRSRRLDSDDESIAESSFGRSARRDAQQVRRILKGSQKKFSNLTVADVLDESFAS</sequence>
<feature type="compositionally biased region" description="Basic and acidic residues" evidence="1">
    <location>
        <begin position="575"/>
        <end position="591"/>
    </location>
</feature>
<gene>
    <name evidence="2" type="ORF">KC19_2G033000</name>
</gene>
<protein>
    <submittedName>
        <fullName evidence="2">Uncharacterized protein</fullName>
    </submittedName>
</protein>
<feature type="region of interest" description="Disordered" evidence="1">
    <location>
        <begin position="39"/>
        <end position="69"/>
    </location>
</feature>
<feature type="region of interest" description="Disordered" evidence="1">
    <location>
        <begin position="134"/>
        <end position="162"/>
    </location>
</feature>
<comment type="caution">
    <text evidence="2">The sequence shown here is derived from an EMBL/GenBank/DDBJ whole genome shotgun (WGS) entry which is preliminary data.</text>
</comment>